<accession>A0A0D7AQT5</accession>
<dbReference type="Proteomes" id="UP000054007">
    <property type="component" value="Unassembled WGS sequence"/>
</dbReference>
<sequence length="332" mass="35387">MHFSKKMSQANKQHRGHIMKFANLCFTLADIERARPSSDSPLLMGGHQDEIDVGHNEGQDAGMATSSIPPSSPAPEATPQPHPSGKKRKRSATSLPKSKSKSKTGRGRRAADDDDETDSDSGESGSEAEESAGSDAGQEGDESGDEASPPPAKRVHVSQYERNREEQIKKNKALFVELGLDKPAFSDPPPKKRQRSTVSNPPAPNHRTLRSQKEQPPVASGDTPPTPTHESPLPASVSVAPAASTTPAVPTPAATPSVPTPAAAATQDVDATLDAIAEASRLAVTAPTWFSYPHEVLRDKDAVLGADWKILVAEWTLLDKVSHESCPLKYLT</sequence>
<feature type="compositionally biased region" description="Basic and acidic residues" evidence="1">
    <location>
        <begin position="159"/>
        <end position="169"/>
    </location>
</feature>
<protein>
    <submittedName>
        <fullName evidence="2">Uncharacterized protein</fullName>
    </submittedName>
</protein>
<organism evidence="2 3">
    <name type="scientific">Cylindrobasidium torrendii FP15055 ss-10</name>
    <dbReference type="NCBI Taxonomy" id="1314674"/>
    <lineage>
        <taxon>Eukaryota</taxon>
        <taxon>Fungi</taxon>
        <taxon>Dikarya</taxon>
        <taxon>Basidiomycota</taxon>
        <taxon>Agaricomycotina</taxon>
        <taxon>Agaricomycetes</taxon>
        <taxon>Agaricomycetidae</taxon>
        <taxon>Agaricales</taxon>
        <taxon>Marasmiineae</taxon>
        <taxon>Physalacriaceae</taxon>
        <taxon>Cylindrobasidium</taxon>
    </lineage>
</organism>
<evidence type="ECO:0000313" key="3">
    <source>
        <dbReference type="Proteomes" id="UP000054007"/>
    </source>
</evidence>
<gene>
    <name evidence="2" type="ORF">CYLTODRAFT_460646</name>
</gene>
<feature type="compositionally biased region" description="Pro residues" evidence="1">
    <location>
        <begin position="70"/>
        <end position="82"/>
    </location>
</feature>
<feature type="compositionally biased region" description="Acidic residues" evidence="1">
    <location>
        <begin position="112"/>
        <end position="145"/>
    </location>
</feature>
<feature type="compositionally biased region" description="Basic and acidic residues" evidence="1">
    <location>
        <begin position="47"/>
        <end position="58"/>
    </location>
</feature>
<evidence type="ECO:0000313" key="2">
    <source>
        <dbReference type="EMBL" id="KIY60597.1"/>
    </source>
</evidence>
<proteinExistence type="predicted"/>
<name>A0A0D7AQT5_9AGAR</name>
<dbReference type="AlphaFoldDB" id="A0A0D7AQT5"/>
<feature type="region of interest" description="Disordered" evidence="1">
    <location>
        <begin position="37"/>
        <end position="263"/>
    </location>
</feature>
<reference evidence="2 3" key="1">
    <citation type="journal article" date="2015" name="Fungal Genet. Biol.">
        <title>Evolution of novel wood decay mechanisms in Agaricales revealed by the genome sequences of Fistulina hepatica and Cylindrobasidium torrendii.</title>
        <authorList>
            <person name="Floudas D."/>
            <person name="Held B.W."/>
            <person name="Riley R."/>
            <person name="Nagy L.G."/>
            <person name="Koehler G."/>
            <person name="Ransdell A.S."/>
            <person name="Younus H."/>
            <person name="Chow J."/>
            <person name="Chiniquy J."/>
            <person name="Lipzen A."/>
            <person name="Tritt A."/>
            <person name="Sun H."/>
            <person name="Haridas S."/>
            <person name="LaButti K."/>
            <person name="Ohm R.A."/>
            <person name="Kues U."/>
            <person name="Blanchette R.A."/>
            <person name="Grigoriev I.V."/>
            <person name="Minto R.E."/>
            <person name="Hibbett D.S."/>
        </authorList>
    </citation>
    <scope>NUCLEOTIDE SEQUENCE [LARGE SCALE GENOMIC DNA]</scope>
    <source>
        <strain evidence="2 3">FP15055 ss-10</strain>
    </source>
</reference>
<keyword evidence="3" id="KW-1185">Reference proteome</keyword>
<dbReference type="EMBL" id="KN881474">
    <property type="protein sequence ID" value="KIY60597.1"/>
    <property type="molecule type" value="Genomic_DNA"/>
</dbReference>
<evidence type="ECO:0000256" key="1">
    <source>
        <dbReference type="SAM" id="MobiDB-lite"/>
    </source>
</evidence>
<feature type="compositionally biased region" description="Low complexity" evidence="1">
    <location>
        <begin position="234"/>
        <end position="263"/>
    </location>
</feature>
<feature type="compositionally biased region" description="Basic residues" evidence="1">
    <location>
        <begin position="98"/>
        <end position="108"/>
    </location>
</feature>